<sequence>LLPPLTALSPSPLPSSLTIYPPISPLPSLFPSLPHVSLSSILSENLLEVLNPNMLAGLQSLQRLFVARNRLTFLQNNQFLHAPLLLVVDFSRNNISCIETDTFNGAPFMVYINLGQNELSYLPENVFQYTPNLYYLLLNGNNLETIGVRVFRDLQRLIQLSLYENAIFSMVEGALYGTTSLFYLQWNFDPSDISSGNSLICDCSALWLHRYIQEKGRRIETTVYCAGPPDLNGTDITALSEEHFGCGQYHNDVILCIELERSGSFWKFLEVSRFVNNIKFGKKCFTGYIHTD</sequence>
<evidence type="ECO:0000259" key="6">
    <source>
        <dbReference type="SMART" id="SM00082"/>
    </source>
</evidence>
<dbReference type="SUPFAM" id="SSF52058">
    <property type="entry name" value="L domain-like"/>
    <property type="match status" value="1"/>
</dbReference>
<dbReference type="SMART" id="SM00369">
    <property type="entry name" value="LRR_TYP"/>
    <property type="match status" value="5"/>
</dbReference>
<dbReference type="InterPro" id="IPR000483">
    <property type="entry name" value="Cys-rich_flank_reg_C"/>
</dbReference>
<keyword evidence="2" id="KW-0433">Leucine-rich repeat</keyword>
<evidence type="ECO:0000256" key="3">
    <source>
        <dbReference type="ARBA" id="ARBA00022729"/>
    </source>
</evidence>
<comment type="similarity">
    <text evidence="1">Belongs to the G-protein coupled receptor 2 family. Adhesion G-protein coupled receptor (ADGR) subfamily.</text>
</comment>
<protein>
    <submittedName>
        <fullName evidence="7">Leucine-rich alpha-2-glycoprotein</fullName>
    </submittedName>
</protein>
<evidence type="ECO:0000313" key="7">
    <source>
        <dbReference type="EMBL" id="CAI7996384.1"/>
    </source>
</evidence>
<keyword evidence="4" id="KW-0677">Repeat</keyword>
<keyword evidence="3" id="KW-0732">Signal</keyword>
<feature type="non-terminal residue" evidence="7">
    <location>
        <position position="1"/>
    </location>
</feature>
<feature type="domain" description="LRRCT" evidence="6">
    <location>
        <begin position="197"/>
        <end position="247"/>
    </location>
</feature>
<proteinExistence type="inferred from homology"/>
<accession>A0AA35QXR8</accession>
<keyword evidence="5" id="KW-0675">Receptor</keyword>
<keyword evidence="8" id="KW-1185">Reference proteome</keyword>
<organism evidence="7 8">
    <name type="scientific">Geodia barretti</name>
    <name type="common">Barrett's horny sponge</name>
    <dbReference type="NCBI Taxonomy" id="519541"/>
    <lineage>
        <taxon>Eukaryota</taxon>
        <taxon>Metazoa</taxon>
        <taxon>Porifera</taxon>
        <taxon>Demospongiae</taxon>
        <taxon>Heteroscleromorpha</taxon>
        <taxon>Tetractinellida</taxon>
        <taxon>Astrophorina</taxon>
        <taxon>Geodiidae</taxon>
        <taxon>Geodia</taxon>
    </lineage>
</organism>
<dbReference type="Pfam" id="PF13855">
    <property type="entry name" value="LRR_8"/>
    <property type="match status" value="2"/>
</dbReference>
<dbReference type="Gene3D" id="3.80.10.10">
    <property type="entry name" value="Ribonuclease Inhibitor"/>
    <property type="match status" value="1"/>
</dbReference>
<evidence type="ECO:0000256" key="1">
    <source>
        <dbReference type="ARBA" id="ARBA00007343"/>
    </source>
</evidence>
<dbReference type="AlphaFoldDB" id="A0AA35QXR8"/>
<dbReference type="Proteomes" id="UP001174909">
    <property type="component" value="Unassembled WGS sequence"/>
</dbReference>
<dbReference type="InterPro" id="IPR032675">
    <property type="entry name" value="LRR_dom_sf"/>
</dbReference>
<dbReference type="InterPro" id="IPR051963">
    <property type="entry name" value="Adhesion_GPCR_A"/>
</dbReference>
<dbReference type="InterPro" id="IPR001611">
    <property type="entry name" value="Leu-rich_rpt"/>
</dbReference>
<dbReference type="GO" id="GO:0005886">
    <property type="term" value="C:plasma membrane"/>
    <property type="evidence" value="ECO:0007669"/>
    <property type="project" value="TreeGrafter"/>
</dbReference>
<dbReference type="PANTHER" id="PTHR45930">
    <property type="entry name" value="G-PROTEIN COUPLED RECEPTOR 124-LIKE PROTEIN"/>
    <property type="match status" value="1"/>
</dbReference>
<evidence type="ECO:0000256" key="2">
    <source>
        <dbReference type="ARBA" id="ARBA00022614"/>
    </source>
</evidence>
<dbReference type="GO" id="GO:0007166">
    <property type="term" value="P:cell surface receptor signaling pathway"/>
    <property type="evidence" value="ECO:0007669"/>
    <property type="project" value="TreeGrafter"/>
</dbReference>
<comment type="caution">
    <text evidence="7">The sequence shown here is derived from an EMBL/GenBank/DDBJ whole genome shotgun (WGS) entry which is preliminary data.</text>
</comment>
<gene>
    <name evidence="7" type="ORF">GBAR_LOCUS1864</name>
</gene>
<evidence type="ECO:0000256" key="5">
    <source>
        <dbReference type="ARBA" id="ARBA00023170"/>
    </source>
</evidence>
<reference evidence="7" key="1">
    <citation type="submission" date="2023-03" db="EMBL/GenBank/DDBJ databases">
        <authorList>
            <person name="Steffen K."/>
            <person name="Cardenas P."/>
        </authorList>
    </citation>
    <scope>NUCLEOTIDE SEQUENCE</scope>
</reference>
<name>A0AA35QXR8_GEOBA</name>
<dbReference type="EMBL" id="CASHTH010000268">
    <property type="protein sequence ID" value="CAI7996384.1"/>
    <property type="molecule type" value="Genomic_DNA"/>
</dbReference>
<dbReference type="InterPro" id="IPR003591">
    <property type="entry name" value="Leu-rich_rpt_typical-subtyp"/>
</dbReference>
<dbReference type="SMART" id="SM00082">
    <property type="entry name" value="LRRCT"/>
    <property type="match status" value="1"/>
</dbReference>
<evidence type="ECO:0000256" key="4">
    <source>
        <dbReference type="ARBA" id="ARBA00022737"/>
    </source>
</evidence>
<evidence type="ECO:0000313" key="8">
    <source>
        <dbReference type="Proteomes" id="UP001174909"/>
    </source>
</evidence>
<dbReference type="PANTHER" id="PTHR45930:SF4">
    <property type="entry name" value="ADHESION G PROTEIN-COUPLED RECEPTOR A3"/>
    <property type="match status" value="1"/>
</dbReference>